<gene>
    <name evidence="3" type="ORF">DXD79_04385</name>
</gene>
<proteinExistence type="predicted"/>
<feature type="transmembrane region" description="Helical" evidence="1">
    <location>
        <begin position="306"/>
        <end position="326"/>
    </location>
</feature>
<protein>
    <recommendedName>
        <fullName evidence="2">Nucleoside transporter/FeoB GTPase Gate domain-containing protein</fullName>
    </recommendedName>
</protein>
<feature type="transmembrane region" description="Helical" evidence="1">
    <location>
        <begin position="346"/>
        <end position="366"/>
    </location>
</feature>
<evidence type="ECO:0000256" key="1">
    <source>
        <dbReference type="SAM" id="Phobius"/>
    </source>
</evidence>
<keyword evidence="1" id="KW-0472">Membrane</keyword>
<dbReference type="Pfam" id="PF07670">
    <property type="entry name" value="Gate"/>
    <property type="match status" value="1"/>
</dbReference>
<comment type="caution">
    <text evidence="3">The sequence shown here is derived from an EMBL/GenBank/DDBJ whole genome shotgun (WGS) entry which is preliminary data.</text>
</comment>
<keyword evidence="1" id="KW-1133">Transmembrane helix</keyword>
<accession>A0A374PFQ2</accession>
<feature type="transmembrane region" description="Helical" evidence="1">
    <location>
        <begin position="7"/>
        <end position="25"/>
    </location>
</feature>
<feature type="transmembrane region" description="Helical" evidence="1">
    <location>
        <begin position="45"/>
        <end position="63"/>
    </location>
</feature>
<feature type="transmembrane region" description="Helical" evidence="1">
    <location>
        <begin position="222"/>
        <end position="242"/>
    </location>
</feature>
<feature type="transmembrane region" description="Helical" evidence="1">
    <location>
        <begin position="121"/>
        <end position="147"/>
    </location>
</feature>
<dbReference type="EMBL" id="QSON01000001">
    <property type="protein sequence ID" value="RGJ08627.1"/>
    <property type="molecule type" value="Genomic_DNA"/>
</dbReference>
<organism evidence="3 4">
    <name type="scientific">Hungatella hathewayi</name>
    <dbReference type="NCBI Taxonomy" id="154046"/>
    <lineage>
        <taxon>Bacteria</taxon>
        <taxon>Bacillati</taxon>
        <taxon>Bacillota</taxon>
        <taxon>Clostridia</taxon>
        <taxon>Lachnospirales</taxon>
        <taxon>Lachnospiraceae</taxon>
        <taxon>Hungatella</taxon>
    </lineage>
</organism>
<reference evidence="3 4" key="1">
    <citation type="submission" date="2018-08" db="EMBL/GenBank/DDBJ databases">
        <title>A genome reference for cultivated species of the human gut microbiota.</title>
        <authorList>
            <person name="Zou Y."/>
            <person name="Xue W."/>
            <person name="Luo G."/>
        </authorList>
    </citation>
    <scope>NUCLEOTIDE SEQUENCE [LARGE SCALE GENOMIC DNA]</scope>
    <source>
        <strain evidence="3 4">TM09-12</strain>
    </source>
</reference>
<evidence type="ECO:0000313" key="3">
    <source>
        <dbReference type="EMBL" id="RGJ08627.1"/>
    </source>
</evidence>
<dbReference type="Proteomes" id="UP000263014">
    <property type="component" value="Unassembled WGS sequence"/>
</dbReference>
<dbReference type="InterPro" id="IPR011642">
    <property type="entry name" value="Gate_dom"/>
</dbReference>
<name>A0A374PFQ2_9FIRM</name>
<feature type="transmembrane region" description="Helical" evidence="1">
    <location>
        <begin position="195"/>
        <end position="216"/>
    </location>
</feature>
<evidence type="ECO:0000313" key="4">
    <source>
        <dbReference type="Proteomes" id="UP000263014"/>
    </source>
</evidence>
<feature type="transmembrane region" description="Helical" evidence="1">
    <location>
        <begin position="410"/>
        <end position="432"/>
    </location>
</feature>
<keyword evidence="1" id="KW-0812">Transmembrane</keyword>
<dbReference type="RefSeq" id="WP_117633425.1">
    <property type="nucleotide sequence ID" value="NZ_QSON01000001.1"/>
</dbReference>
<dbReference type="AlphaFoldDB" id="A0A374PFQ2"/>
<evidence type="ECO:0000259" key="2">
    <source>
        <dbReference type="Pfam" id="PF07670"/>
    </source>
</evidence>
<feature type="transmembrane region" description="Helical" evidence="1">
    <location>
        <begin position="84"/>
        <end position="106"/>
    </location>
</feature>
<feature type="domain" description="Nucleoside transporter/FeoB GTPase Gate" evidence="2">
    <location>
        <begin position="120"/>
        <end position="219"/>
    </location>
</feature>
<sequence length="433" mass="46748">MKNSSGIRFIGLSFIGAVLFFLPVYQGMIPVVLLINAIKLCLGELLPLVAVISCTALAVELAAARIFKIPVMEEYFKGERIRCLFWLLSAVIVLLKAFGSTLPFLVHPNIGGTILNLGSTVFITIAAAGCLVIFIIQSGIVEFVSVLMEPVMQPMFRLPGEAAVNILSSFVSSASVGVYFTERYYLRKRYTTRQACTVVTSFSVVSVGYIGIIASVSGIGDMYGELLAGSFFLVLLMGMIMVRIPPLCRMADCYIDGSEKVCGTKRLGWRCRLAAAWEAGVQKAGSFTGKAFFQNLFQALTFAQRIVGVMIPTVLFVLILVYYTPLFTWLGYPLIPVLQLLGIPDAALAAPSVLIGIVEVSLPGILIGGSAAAQQTRFFVALLSIVQIIFFSEAGNAIMGSKIPLNAGKLIVIFLVRTAIALPLVSLVTHIIY</sequence>
<feature type="transmembrane region" description="Helical" evidence="1">
    <location>
        <begin position="378"/>
        <end position="398"/>
    </location>
</feature>